<accession>A0AAN7UPF0</accession>
<dbReference type="EMBL" id="JAWHQM010000010">
    <property type="protein sequence ID" value="KAK5629081.1"/>
    <property type="molecule type" value="Genomic_DNA"/>
</dbReference>
<proteinExistence type="predicted"/>
<evidence type="ECO:0000313" key="1">
    <source>
        <dbReference type="EMBL" id="KAK5629081.1"/>
    </source>
</evidence>
<comment type="caution">
    <text evidence="1">The sequence shown here is derived from an EMBL/GenBank/DDBJ whole genome shotgun (WGS) entry which is preliminary data.</text>
</comment>
<dbReference type="Proteomes" id="UP001305414">
    <property type="component" value="Unassembled WGS sequence"/>
</dbReference>
<evidence type="ECO:0000313" key="2">
    <source>
        <dbReference type="Proteomes" id="UP001305414"/>
    </source>
</evidence>
<name>A0AAN7UPF0_9PEZI</name>
<keyword evidence="2" id="KW-1185">Reference proteome</keyword>
<organism evidence="1 2">
    <name type="scientific">Xylaria bambusicola</name>
    <dbReference type="NCBI Taxonomy" id="326684"/>
    <lineage>
        <taxon>Eukaryota</taxon>
        <taxon>Fungi</taxon>
        <taxon>Dikarya</taxon>
        <taxon>Ascomycota</taxon>
        <taxon>Pezizomycotina</taxon>
        <taxon>Sordariomycetes</taxon>
        <taxon>Xylariomycetidae</taxon>
        <taxon>Xylariales</taxon>
        <taxon>Xylariaceae</taxon>
        <taxon>Xylaria</taxon>
    </lineage>
</organism>
<protein>
    <submittedName>
        <fullName evidence="1">Uncharacterized protein</fullName>
    </submittedName>
</protein>
<dbReference type="AlphaFoldDB" id="A0AAN7UPF0"/>
<reference evidence="1 2" key="1">
    <citation type="submission" date="2023-10" db="EMBL/GenBank/DDBJ databases">
        <title>Draft genome sequence of Xylaria bambusicola isolate GMP-LS, the root and basal stem rot pathogen of sugarcane in Indonesia.</title>
        <authorList>
            <person name="Selvaraj P."/>
            <person name="Muralishankar V."/>
            <person name="Muruganantham S."/>
            <person name="Sp S."/>
            <person name="Haryani S."/>
            <person name="Lau K.J.X."/>
            <person name="Naqvi N.I."/>
        </authorList>
    </citation>
    <scope>NUCLEOTIDE SEQUENCE [LARGE SCALE GENOMIC DNA]</scope>
    <source>
        <strain evidence="1">GMP-LS</strain>
    </source>
</reference>
<gene>
    <name evidence="1" type="ORF">RRF57_004796</name>
</gene>
<sequence>MYVYVSLQSRKVDISKREVGGLKARIAPHRTAPHRTRRARASPIACWLRYGRLSTLLYEWDHVFVLCDPFAAWILPGESSVHPPPPPED</sequence>